<dbReference type="Pfam" id="PF04981">
    <property type="entry name" value="NMD3"/>
    <property type="match status" value="1"/>
</dbReference>
<reference evidence="10 11" key="1">
    <citation type="journal article" date="2014" name="Genome Biol. Evol.">
        <title>The secreted proteins of Achlya hypogyna and Thraustotheca clavata identify the ancestral oomycete secretome and reveal gene acquisitions by horizontal gene transfer.</title>
        <authorList>
            <person name="Misner I."/>
            <person name="Blouin N."/>
            <person name="Leonard G."/>
            <person name="Richards T.A."/>
            <person name="Lane C.E."/>
        </authorList>
    </citation>
    <scope>NUCLEOTIDE SEQUENCE [LARGE SCALE GENOMIC DNA]</scope>
    <source>
        <strain evidence="10 11">ATCC 48635</strain>
    </source>
</reference>
<feature type="domain" description="Nmd3 N-terminal" evidence="8">
    <location>
        <begin position="8"/>
        <end position="83"/>
    </location>
</feature>
<dbReference type="InterPro" id="IPR007064">
    <property type="entry name" value="Nmd3_N"/>
</dbReference>
<evidence type="ECO:0000256" key="2">
    <source>
        <dbReference type="ARBA" id="ARBA00017035"/>
    </source>
</evidence>
<dbReference type="GO" id="GO:0000055">
    <property type="term" value="P:ribosomal large subunit export from nucleus"/>
    <property type="evidence" value="ECO:0007669"/>
    <property type="project" value="TreeGrafter"/>
</dbReference>
<sequence>MYYSRVDKPWKALVQIRQDDLTALCTAQLHRVLAATDMYALHQVTTKSGIDLYFGDHAHGRSVVAELMASWPCRVKTTRTTVTPELVRQTHLVELCGLKRHDLVVLRNEVAKKLNLPRVVVVTDVGHGIHLVDPLTGDTGIMTTAMYWRTPVEPIRSGREQYIVLDIEPVDVDYSEPGRRDETVVDLEVVRVQDLGCNDTRFRAQSHLGKDVSVGDKVYGYDLVPMVHASKRHGMCLLTKDDLPDV</sequence>
<keyword evidence="4 7" id="KW-0963">Cytoplasm</keyword>
<evidence type="ECO:0000256" key="3">
    <source>
        <dbReference type="ARBA" id="ARBA00022448"/>
    </source>
</evidence>
<dbReference type="STRING" id="1202772.A0A1V9YY56"/>
<dbReference type="GO" id="GO:0043023">
    <property type="term" value="F:ribosomal large subunit binding"/>
    <property type="evidence" value="ECO:0007669"/>
    <property type="project" value="InterPro"/>
</dbReference>
<keyword evidence="3 7" id="KW-0813">Transport</keyword>
<evidence type="ECO:0000256" key="4">
    <source>
        <dbReference type="ARBA" id="ARBA00022490"/>
    </source>
</evidence>
<dbReference type="Pfam" id="PF21192">
    <property type="entry name" value="OB_NMD3"/>
    <property type="match status" value="1"/>
</dbReference>
<feature type="domain" description="60S ribosomal export protein NMD3 OB-fold" evidence="9">
    <location>
        <begin position="161"/>
        <end position="246"/>
    </location>
</feature>
<dbReference type="GO" id="GO:0005634">
    <property type="term" value="C:nucleus"/>
    <property type="evidence" value="ECO:0007669"/>
    <property type="project" value="UniProtKB-SubCell"/>
</dbReference>
<dbReference type="GO" id="GO:0005737">
    <property type="term" value="C:cytoplasm"/>
    <property type="evidence" value="ECO:0007669"/>
    <property type="project" value="UniProtKB-SubCell"/>
</dbReference>
<dbReference type="InterPro" id="IPR048898">
    <property type="entry name" value="OB_NMD3"/>
</dbReference>
<dbReference type="PANTHER" id="PTHR12746">
    <property type="entry name" value="NONSENSE-MEDIATED MRNA DECAY PROTEIN 3"/>
    <property type="match status" value="1"/>
</dbReference>
<proteinExistence type="inferred from homology"/>
<evidence type="ECO:0000259" key="9">
    <source>
        <dbReference type="Pfam" id="PF21192"/>
    </source>
</evidence>
<name>A0A1V9YY56_ACHHY</name>
<evidence type="ECO:0000313" key="10">
    <source>
        <dbReference type="EMBL" id="OQR90573.1"/>
    </source>
</evidence>
<keyword evidence="5 7" id="KW-0653">Protein transport</keyword>
<evidence type="ECO:0000256" key="6">
    <source>
        <dbReference type="ARBA" id="ARBA00023242"/>
    </source>
</evidence>
<dbReference type="Proteomes" id="UP000243579">
    <property type="component" value="Unassembled WGS sequence"/>
</dbReference>
<dbReference type="EMBL" id="JNBR01000605">
    <property type="protein sequence ID" value="OQR90573.1"/>
    <property type="molecule type" value="Genomic_DNA"/>
</dbReference>
<dbReference type="OrthoDB" id="70482at2759"/>
<keyword evidence="6 7" id="KW-0539">Nucleus</keyword>
<evidence type="ECO:0000256" key="7">
    <source>
        <dbReference type="RuleBase" id="RU364108"/>
    </source>
</evidence>
<comment type="subcellular location">
    <subcellularLocation>
        <location evidence="7">Cytoplasm</location>
    </subcellularLocation>
    <subcellularLocation>
        <location evidence="7">Nucleus</location>
    </subcellularLocation>
</comment>
<evidence type="ECO:0000313" key="11">
    <source>
        <dbReference type="Proteomes" id="UP000243579"/>
    </source>
</evidence>
<protein>
    <recommendedName>
        <fullName evidence="2 7">60S ribosomal export protein NMD3</fullName>
    </recommendedName>
</protein>
<feature type="non-terminal residue" evidence="10">
    <location>
        <position position="246"/>
    </location>
</feature>
<dbReference type="PANTHER" id="PTHR12746:SF2">
    <property type="entry name" value="60S RIBOSOMAL EXPORT PROTEIN NMD3"/>
    <property type="match status" value="1"/>
</dbReference>
<comment type="similarity">
    <text evidence="1 7">Belongs to the NMD3 family.</text>
</comment>
<comment type="caution">
    <text evidence="10">The sequence shown here is derived from an EMBL/GenBank/DDBJ whole genome shotgun (WGS) entry which is preliminary data.</text>
</comment>
<comment type="function">
    <text evidence="7">Acts as an adapter for the XPO1/CRM1-mediated export of the 60S ribosomal subunit.</text>
</comment>
<keyword evidence="11" id="KW-1185">Reference proteome</keyword>
<dbReference type="InterPro" id="IPR039768">
    <property type="entry name" value="Nmd3"/>
</dbReference>
<organism evidence="10 11">
    <name type="scientific">Achlya hypogyna</name>
    <name type="common">Oomycete</name>
    <name type="synonym">Protoachlya hypogyna</name>
    <dbReference type="NCBI Taxonomy" id="1202772"/>
    <lineage>
        <taxon>Eukaryota</taxon>
        <taxon>Sar</taxon>
        <taxon>Stramenopiles</taxon>
        <taxon>Oomycota</taxon>
        <taxon>Saprolegniomycetes</taxon>
        <taxon>Saprolegniales</taxon>
        <taxon>Achlyaceae</taxon>
        <taxon>Achlya</taxon>
    </lineage>
</organism>
<evidence type="ECO:0000256" key="1">
    <source>
        <dbReference type="ARBA" id="ARBA00009794"/>
    </source>
</evidence>
<dbReference type="AlphaFoldDB" id="A0A1V9YY56"/>
<gene>
    <name evidence="10" type="ORF">ACHHYP_05411</name>
</gene>
<evidence type="ECO:0000256" key="5">
    <source>
        <dbReference type="ARBA" id="ARBA00022927"/>
    </source>
</evidence>
<accession>A0A1V9YY56</accession>
<evidence type="ECO:0000259" key="8">
    <source>
        <dbReference type="Pfam" id="PF04981"/>
    </source>
</evidence>
<dbReference type="GO" id="GO:0015031">
    <property type="term" value="P:protein transport"/>
    <property type="evidence" value="ECO:0007669"/>
    <property type="project" value="UniProtKB-KW"/>
</dbReference>